<gene>
    <name evidence="2" type="ORF">OTU49_005114</name>
</gene>
<feature type="transmembrane region" description="Helical" evidence="1">
    <location>
        <begin position="329"/>
        <end position="350"/>
    </location>
</feature>
<name>A0AAW0YMJ4_CHEQU</name>
<dbReference type="PANTHER" id="PTHR11360">
    <property type="entry name" value="MONOCARBOXYLATE TRANSPORTER"/>
    <property type="match status" value="1"/>
</dbReference>
<dbReference type="Proteomes" id="UP001445076">
    <property type="component" value="Unassembled WGS sequence"/>
</dbReference>
<evidence type="ECO:0008006" key="4">
    <source>
        <dbReference type="Google" id="ProtNLM"/>
    </source>
</evidence>
<reference evidence="2 3" key="1">
    <citation type="journal article" date="2024" name="BMC Genomics">
        <title>Genome assembly of redclaw crayfish (Cherax quadricarinatus) provides insights into its immune adaptation and hypoxia tolerance.</title>
        <authorList>
            <person name="Liu Z."/>
            <person name="Zheng J."/>
            <person name="Li H."/>
            <person name="Fang K."/>
            <person name="Wang S."/>
            <person name="He J."/>
            <person name="Zhou D."/>
            <person name="Weng S."/>
            <person name="Chi M."/>
            <person name="Gu Z."/>
            <person name="He J."/>
            <person name="Li F."/>
            <person name="Wang M."/>
        </authorList>
    </citation>
    <scope>NUCLEOTIDE SEQUENCE [LARGE SCALE GENOMIC DNA]</scope>
    <source>
        <strain evidence="2">ZL_2023a</strain>
    </source>
</reference>
<dbReference type="Gene3D" id="1.20.1250.20">
    <property type="entry name" value="MFS general substrate transporter like domains"/>
    <property type="match status" value="2"/>
</dbReference>
<feature type="transmembrane region" description="Helical" evidence="1">
    <location>
        <begin position="387"/>
        <end position="411"/>
    </location>
</feature>
<dbReference type="AlphaFoldDB" id="A0AAW0YMJ4"/>
<keyword evidence="1" id="KW-0812">Transmembrane</keyword>
<evidence type="ECO:0000313" key="2">
    <source>
        <dbReference type="EMBL" id="KAK8753969.1"/>
    </source>
</evidence>
<sequence length="464" mass="50607">MALVTRPLIGELGWRKVGILSSVLTSIAFVISAFSPCPEFLFFSISLLSGIGAGIAVSLCFIILPLYFDRKRGVANSIMMAGICMGQIVGPPVARFLQDEYGFKGATLIIGALILNSCVGACFFHPVEWHLKKTRREAVSLPQEDEALLCEQNAKRNSAASNSQISCNESKGDQDLMPFAMLKKQRGGLHSAEASSISRNSSSLCISTIDIAGVGTIPVSELIEEPYPYVQDSNRSSSFCISKTFLRIVRGTAKDLTILRSPRVCILALNGTCFLNGYFNFMMIVPFAMQAAGRSLEDSAWCISISSICNLLLRVVVSSLSDFPRFNKRACYVSGFVVTSLTMFTFPLLVELRWQILTMAGFGCGIGATMGLYTITMIDVMGLDSLAPVFGATSFAVAFGFLCFGPMIGFIRDLTRSYAISMWAMGGTVLCSALSWFLMPAATRYDQRRADKQHQQPEKTNSKI</sequence>
<dbReference type="InterPro" id="IPR036259">
    <property type="entry name" value="MFS_trans_sf"/>
</dbReference>
<feature type="transmembrane region" description="Helical" evidence="1">
    <location>
        <begin position="300"/>
        <end position="317"/>
    </location>
</feature>
<keyword evidence="1" id="KW-0472">Membrane</keyword>
<feature type="transmembrane region" description="Helical" evidence="1">
    <location>
        <begin position="106"/>
        <end position="127"/>
    </location>
</feature>
<feature type="transmembrane region" description="Helical" evidence="1">
    <location>
        <begin position="74"/>
        <end position="94"/>
    </location>
</feature>
<accession>A0AAW0YMJ4</accession>
<feature type="transmembrane region" description="Helical" evidence="1">
    <location>
        <begin position="264"/>
        <end position="288"/>
    </location>
</feature>
<feature type="transmembrane region" description="Helical" evidence="1">
    <location>
        <begin position="40"/>
        <end position="67"/>
    </location>
</feature>
<organism evidence="2 3">
    <name type="scientific">Cherax quadricarinatus</name>
    <name type="common">Australian red claw crayfish</name>
    <dbReference type="NCBI Taxonomy" id="27406"/>
    <lineage>
        <taxon>Eukaryota</taxon>
        <taxon>Metazoa</taxon>
        <taxon>Ecdysozoa</taxon>
        <taxon>Arthropoda</taxon>
        <taxon>Crustacea</taxon>
        <taxon>Multicrustacea</taxon>
        <taxon>Malacostraca</taxon>
        <taxon>Eumalacostraca</taxon>
        <taxon>Eucarida</taxon>
        <taxon>Decapoda</taxon>
        <taxon>Pleocyemata</taxon>
        <taxon>Astacidea</taxon>
        <taxon>Parastacoidea</taxon>
        <taxon>Parastacidae</taxon>
        <taxon>Cherax</taxon>
    </lineage>
</organism>
<feature type="transmembrane region" description="Helical" evidence="1">
    <location>
        <begin position="417"/>
        <end position="439"/>
    </location>
</feature>
<feature type="transmembrane region" description="Helical" evidence="1">
    <location>
        <begin position="12"/>
        <end position="34"/>
    </location>
</feature>
<evidence type="ECO:0000256" key="1">
    <source>
        <dbReference type="SAM" id="Phobius"/>
    </source>
</evidence>
<dbReference type="SUPFAM" id="SSF103473">
    <property type="entry name" value="MFS general substrate transporter"/>
    <property type="match status" value="1"/>
</dbReference>
<dbReference type="InterPro" id="IPR011701">
    <property type="entry name" value="MFS"/>
</dbReference>
<keyword evidence="1" id="KW-1133">Transmembrane helix</keyword>
<keyword evidence="3" id="KW-1185">Reference proteome</keyword>
<dbReference type="InterPro" id="IPR050327">
    <property type="entry name" value="Proton-linked_MCT"/>
</dbReference>
<dbReference type="PANTHER" id="PTHR11360:SF306">
    <property type="entry name" value="RE01051P"/>
    <property type="match status" value="1"/>
</dbReference>
<dbReference type="GO" id="GO:0008028">
    <property type="term" value="F:monocarboxylic acid transmembrane transporter activity"/>
    <property type="evidence" value="ECO:0007669"/>
    <property type="project" value="TreeGrafter"/>
</dbReference>
<protein>
    <recommendedName>
        <fullName evidence="4">Monocarboxylate transporter</fullName>
    </recommendedName>
</protein>
<feature type="transmembrane region" description="Helical" evidence="1">
    <location>
        <begin position="356"/>
        <end position="375"/>
    </location>
</feature>
<evidence type="ECO:0000313" key="3">
    <source>
        <dbReference type="Proteomes" id="UP001445076"/>
    </source>
</evidence>
<proteinExistence type="predicted"/>
<dbReference type="Pfam" id="PF07690">
    <property type="entry name" value="MFS_1"/>
    <property type="match status" value="1"/>
</dbReference>
<comment type="caution">
    <text evidence="2">The sequence shown here is derived from an EMBL/GenBank/DDBJ whole genome shotgun (WGS) entry which is preliminary data.</text>
</comment>
<dbReference type="EMBL" id="JARKIK010000001">
    <property type="protein sequence ID" value="KAK8753969.1"/>
    <property type="molecule type" value="Genomic_DNA"/>
</dbReference>